<comment type="function">
    <text evidence="2">Decarboxylates L-threonine-O-3-phosphate to yield (R)-1-amino-2-propanol O-2-phosphate, the precursor for the linkage between the nucleotide loop and the corrin ring in cobalamin.</text>
</comment>
<reference evidence="11 12" key="1">
    <citation type="journal article" date="2015" name="BMC Genomics">
        <title>Transcriptome analysis of thermophilic methylotrophic Bacillus methanolicus MGA3 using RNA-sequencing provides detailed insights into its previously uncharted transcriptional landscape.</title>
        <authorList>
            <person name="Irla M."/>
            <person name="Neshat A."/>
            <person name="Brautaset T."/>
            <person name="Ruckert C."/>
            <person name="Kalinowski J."/>
            <person name="Wendisch V.F."/>
        </authorList>
    </citation>
    <scope>NUCLEOTIDE SEQUENCE [LARGE SCALE GENOMIC DNA]</scope>
    <source>
        <strain evidence="12">MGA3 / ATCC 53907</strain>
    </source>
</reference>
<dbReference type="AlphaFoldDB" id="I3E3U4"/>
<dbReference type="InterPro" id="IPR015422">
    <property type="entry name" value="PyrdxlP-dep_Trfase_small"/>
</dbReference>
<dbReference type="EC" id="4.1.1.81" evidence="4"/>
<evidence type="ECO:0000256" key="1">
    <source>
        <dbReference type="ARBA" id="ARBA00001933"/>
    </source>
</evidence>
<evidence type="ECO:0000313" key="12">
    <source>
        <dbReference type="Proteomes" id="UP000027602"/>
    </source>
</evidence>
<comment type="catalytic activity">
    <reaction evidence="9">
        <text>O-phospho-L-threonine + H(+) = (R)-1-aminopropan-2-yl phosphate + CO2</text>
        <dbReference type="Rhea" id="RHEA:11492"/>
        <dbReference type="ChEBI" id="CHEBI:15378"/>
        <dbReference type="ChEBI" id="CHEBI:16526"/>
        <dbReference type="ChEBI" id="CHEBI:58563"/>
        <dbReference type="ChEBI" id="CHEBI:58675"/>
        <dbReference type="EC" id="4.1.1.81"/>
    </reaction>
</comment>
<evidence type="ECO:0000256" key="6">
    <source>
        <dbReference type="ARBA" id="ARBA00022898"/>
    </source>
</evidence>
<keyword evidence="12" id="KW-1185">Reference proteome</keyword>
<name>I3E3U4_BACMM</name>
<dbReference type="PANTHER" id="PTHR42885">
    <property type="entry name" value="HISTIDINOL-PHOSPHATE AMINOTRANSFERASE-RELATED"/>
    <property type="match status" value="1"/>
</dbReference>
<dbReference type="HOGENOM" id="CLU_017584_3_2_9"/>
<dbReference type="PANTHER" id="PTHR42885:SF1">
    <property type="entry name" value="THREONINE-PHOSPHATE DECARBOXYLASE"/>
    <property type="match status" value="1"/>
</dbReference>
<dbReference type="OrthoDB" id="9813612at2"/>
<dbReference type="RefSeq" id="WP_003348473.1">
    <property type="nucleotide sequence ID" value="NZ_ADWW01000003.1"/>
</dbReference>
<evidence type="ECO:0000256" key="4">
    <source>
        <dbReference type="ARBA" id="ARBA00012285"/>
    </source>
</evidence>
<dbReference type="Gene3D" id="3.90.1150.10">
    <property type="entry name" value="Aspartate Aminotransferase, domain 1"/>
    <property type="match status" value="1"/>
</dbReference>
<dbReference type="STRING" id="796606.BMMGA3_01190"/>
<keyword evidence="5" id="KW-0169">Cobalamin biosynthesis</keyword>
<dbReference type="InterPro" id="IPR004838">
    <property type="entry name" value="NHTrfase_class1_PyrdxlP-BS"/>
</dbReference>
<comment type="cofactor">
    <cofactor evidence="1">
        <name>pyridoxal 5'-phosphate</name>
        <dbReference type="ChEBI" id="CHEBI:597326"/>
    </cofactor>
</comment>
<dbReference type="InterPro" id="IPR005860">
    <property type="entry name" value="CobD"/>
</dbReference>
<dbReference type="InterPro" id="IPR004839">
    <property type="entry name" value="Aminotransferase_I/II_large"/>
</dbReference>
<evidence type="ECO:0000313" key="11">
    <source>
        <dbReference type="EMBL" id="AIE58728.1"/>
    </source>
</evidence>
<keyword evidence="6" id="KW-0663">Pyridoxal phosphate</keyword>
<dbReference type="GO" id="GO:0048472">
    <property type="term" value="F:threonine-phosphate decarboxylase activity"/>
    <property type="evidence" value="ECO:0007669"/>
    <property type="project" value="UniProtKB-EC"/>
</dbReference>
<dbReference type="EMBL" id="CP007739">
    <property type="protein sequence ID" value="AIE58728.1"/>
    <property type="molecule type" value="Genomic_DNA"/>
</dbReference>
<dbReference type="Gene3D" id="3.40.640.10">
    <property type="entry name" value="Type I PLP-dependent aspartate aminotransferase-like (Major domain)"/>
    <property type="match status" value="1"/>
</dbReference>
<protein>
    <recommendedName>
        <fullName evidence="4">threonine-phosphate decarboxylase</fullName>
        <ecNumber evidence="4">4.1.1.81</ecNumber>
    </recommendedName>
    <alternativeName>
        <fullName evidence="8">L-threonine-O-3-phosphate decarboxylase</fullName>
    </alternativeName>
</protein>
<sequence length="358" mass="41026">MKWPLHGSNPQYLYQSMGIPLPDHYIDFSANINPLGPPLSLKEKWGQAFELINDYPDPKAYKFSLKAAEKEGLPMNWILPGNGGSELIALIARMIAGKRVLIVQPAFSEYEEACKANGCQIGYHVLEEGKWELKSDSLIQKLDHYDALFLCNPNNPTGKSFSRSAISHVLEESSTRNCFVIIDEAFYDFTEEVHSFASYIPIYPNLMILRSMTKMYSIPGIRLGYVIARPPVLEKMASFQPHWSVNAIALMAGEECLKAVEHEQNTRQYIGKQRSRLVKFFQEKGYEVSNSSVNFYLLRDPNHIDQLPLIQFLLENGIVPRHTYHFPGLEGSWIRLAIKRKKENDRLMEVLAKWRTVQ</sequence>
<dbReference type="GO" id="GO:0030170">
    <property type="term" value="F:pyridoxal phosphate binding"/>
    <property type="evidence" value="ECO:0007669"/>
    <property type="project" value="InterPro"/>
</dbReference>
<dbReference type="UniPathway" id="UPA00148"/>
<evidence type="ECO:0000256" key="3">
    <source>
        <dbReference type="ARBA" id="ARBA00004953"/>
    </source>
</evidence>
<dbReference type="CDD" id="cd00609">
    <property type="entry name" value="AAT_like"/>
    <property type="match status" value="1"/>
</dbReference>
<organism evidence="11 12">
    <name type="scientific">Bacillus methanolicus (strain MGA3 / ATCC 53907)</name>
    <dbReference type="NCBI Taxonomy" id="796606"/>
    <lineage>
        <taxon>Bacteria</taxon>
        <taxon>Bacillati</taxon>
        <taxon>Bacillota</taxon>
        <taxon>Bacilli</taxon>
        <taxon>Bacillales</taxon>
        <taxon>Bacillaceae</taxon>
        <taxon>Bacillus</taxon>
    </lineage>
</organism>
<comment type="pathway">
    <text evidence="3">Cofactor biosynthesis; adenosylcobalamin biosynthesis.</text>
</comment>
<dbReference type="GO" id="GO:0009236">
    <property type="term" value="P:cobalamin biosynthetic process"/>
    <property type="evidence" value="ECO:0007669"/>
    <property type="project" value="UniProtKB-UniPathway"/>
</dbReference>
<evidence type="ECO:0000256" key="9">
    <source>
        <dbReference type="ARBA" id="ARBA00048531"/>
    </source>
</evidence>
<evidence type="ECO:0000259" key="10">
    <source>
        <dbReference type="Pfam" id="PF00155"/>
    </source>
</evidence>
<evidence type="ECO:0000256" key="5">
    <source>
        <dbReference type="ARBA" id="ARBA00022573"/>
    </source>
</evidence>
<gene>
    <name evidence="11" type="ORF">BMMGA3_01190</name>
</gene>
<proteinExistence type="predicted"/>
<evidence type="ECO:0000256" key="7">
    <source>
        <dbReference type="ARBA" id="ARBA00023239"/>
    </source>
</evidence>
<evidence type="ECO:0000256" key="8">
    <source>
        <dbReference type="ARBA" id="ARBA00029996"/>
    </source>
</evidence>
<feature type="domain" description="Aminotransferase class I/classII large" evidence="10">
    <location>
        <begin position="24"/>
        <end position="351"/>
    </location>
</feature>
<dbReference type="eggNOG" id="COG0079">
    <property type="taxonomic scope" value="Bacteria"/>
</dbReference>
<dbReference type="Proteomes" id="UP000027602">
    <property type="component" value="Chromosome"/>
</dbReference>
<dbReference type="SUPFAM" id="SSF53383">
    <property type="entry name" value="PLP-dependent transferases"/>
    <property type="match status" value="1"/>
</dbReference>
<evidence type="ECO:0000256" key="2">
    <source>
        <dbReference type="ARBA" id="ARBA00003444"/>
    </source>
</evidence>
<dbReference type="Pfam" id="PF00155">
    <property type="entry name" value="Aminotran_1_2"/>
    <property type="match status" value="1"/>
</dbReference>
<dbReference type="KEGG" id="bmet:BMMGA3_01190"/>
<keyword evidence="7" id="KW-0456">Lyase</keyword>
<dbReference type="NCBIfam" id="TIGR01140">
    <property type="entry name" value="L_thr_O3P_dcar"/>
    <property type="match status" value="1"/>
</dbReference>
<dbReference type="PROSITE" id="PS00105">
    <property type="entry name" value="AA_TRANSFER_CLASS_1"/>
    <property type="match status" value="1"/>
</dbReference>
<dbReference type="InterPro" id="IPR015421">
    <property type="entry name" value="PyrdxlP-dep_Trfase_major"/>
</dbReference>
<dbReference type="InterPro" id="IPR015424">
    <property type="entry name" value="PyrdxlP-dep_Trfase"/>
</dbReference>
<accession>I3E3U4</accession>